<reference evidence="2 3" key="1">
    <citation type="submission" date="2018-04" db="EMBL/GenBank/DDBJ databases">
        <title>Halococcoides cellulosivorans gen. nov., sp. nov., an extremely halophilic cellulose-utilizing haloarchaeon from hypersaline lakes.</title>
        <authorList>
            <person name="Sorokin D.Y."/>
            <person name="Toshchakov S.V."/>
            <person name="Samarov N.I."/>
            <person name="Korzhenkov A."/>
            <person name="Kublanov I.V."/>
        </authorList>
    </citation>
    <scope>NUCLEOTIDE SEQUENCE [LARGE SCALE GENOMIC DNA]</scope>
    <source>
        <strain evidence="2 3">HArcel1</strain>
    </source>
</reference>
<organism evidence="2 3">
    <name type="scientific">Halococcoides cellulosivorans</name>
    <dbReference type="NCBI Taxonomy" id="1679096"/>
    <lineage>
        <taxon>Archaea</taxon>
        <taxon>Methanobacteriati</taxon>
        <taxon>Methanobacteriota</taxon>
        <taxon>Stenosarchaea group</taxon>
        <taxon>Halobacteria</taxon>
        <taxon>Halobacteriales</taxon>
        <taxon>Haloarculaceae</taxon>
        <taxon>Halococcoides</taxon>
    </lineage>
</organism>
<dbReference type="PROSITE" id="PS51318">
    <property type="entry name" value="TAT"/>
    <property type="match status" value="1"/>
</dbReference>
<dbReference type="GeneID" id="36511683"/>
<sequence length="309" mass="32749">MLSRRQVLATVGAAVGVSAVGSVRAADPTVTGQVVSEADVGLSGSRIEFYTVDRPFESWLCPLSKNGTFEQELRDSGEYEVVFFDIPDGERIHETPNQRPDIYDFGTIRVGSDWTDVGTLTLPAPEVVQIQCVTPDGAPIRNLPFNLRAHPSGSGLAPGAFRTNANGYVKYPGADHTGVEIAPSVRMEVQPPSQSSSPVRLGLIDSIDDGHRTVTVDRGDRFPGVIVNESVSAADADPVTAERTLAPDNATLGDPADRKPDSDSDPAVPKTTSDDSWLDTSPNSTVTVMTAAGVVLSAGTLLHRVLADE</sequence>
<accession>A0A2R4WZK4</accession>
<evidence type="ECO:0000313" key="3">
    <source>
        <dbReference type="Proteomes" id="UP000244727"/>
    </source>
</evidence>
<name>A0A2R4WZK4_9EURY</name>
<evidence type="ECO:0000256" key="1">
    <source>
        <dbReference type="SAM" id="MobiDB-lite"/>
    </source>
</evidence>
<dbReference type="KEGG" id="harc:HARCEL1_04210"/>
<feature type="region of interest" description="Disordered" evidence="1">
    <location>
        <begin position="233"/>
        <end position="282"/>
    </location>
</feature>
<dbReference type="RefSeq" id="WP_108381339.1">
    <property type="nucleotide sequence ID" value="NZ_CP028858.1"/>
</dbReference>
<dbReference type="AlphaFoldDB" id="A0A2R4WZK4"/>
<dbReference type="EMBL" id="CP028858">
    <property type="protein sequence ID" value="AWB26970.1"/>
    <property type="molecule type" value="Genomic_DNA"/>
</dbReference>
<protein>
    <submittedName>
        <fullName evidence="2">Uncharacterized protein</fullName>
    </submittedName>
</protein>
<evidence type="ECO:0000313" key="2">
    <source>
        <dbReference type="EMBL" id="AWB26970.1"/>
    </source>
</evidence>
<proteinExistence type="predicted"/>
<keyword evidence="3" id="KW-1185">Reference proteome</keyword>
<gene>
    <name evidence="2" type="ORF">HARCEL1_04210</name>
</gene>
<dbReference type="InterPro" id="IPR006311">
    <property type="entry name" value="TAT_signal"/>
</dbReference>
<feature type="compositionally biased region" description="Polar residues" evidence="1">
    <location>
        <begin position="270"/>
        <end position="282"/>
    </location>
</feature>
<dbReference type="Proteomes" id="UP000244727">
    <property type="component" value="Chromosome"/>
</dbReference>